<dbReference type="Pfam" id="PF08268">
    <property type="entry name" value="FBA_3"/>
    <property type="match status" value="1"/>
</dbReference>
<organism evidence="2 3">
    <name type="scientific">Rosa chinensis</name>
    <name type="common">China rose</name>
    <dbReference type="NCBI Taxonomy" id="74649"/>
    <lineage>
        <taxon>Eukaryota</taxon>
        <taxon>Viridiplantae</taxon>
        <taxon>Streptophyta</taxon>
        <taxon>Embryophyta</taxon>
        <taxon>Tracheophyta</taxon>
        <taxon>Spermatophyta</taxon>
        <taxon>Magnoliopsida</taxon>
        <taxon>eudicotyledons</taxon>
        <taxon>Gunneridae</taxon>
        <taxon>Pentapetalae</taxon>
        <taxon>rosids</taxon>
        <taxon>fabids</taxon>
        <taxon>Rosales</taxon>
        <taxon>Rosaceae</taxon>
        <taxon>Rosoideae</taxon>
        <taxon>Rosoideae incertae sedis</taxon>
        <taxon>Rosa</taxon>
    </lineage>
</organism>
<dbReference type="SMART" id="SM00256">
    <property type="entry name" value="FBOX"/>
    <property type="match status" value="1"/>
</dbReference>
<evidence type="ECO:0000313" key="2">
    <source>
        <dbReference type="EMBL" id="PRQ53495.1"/>
    </source>
</evidence>
<dbReference type="Gene3D" id="1.20.1280.50">
    <property type="match status" value="1"/>
</dbReference>
<sequence>MAEDRGSGGVVKRIRSDYFDEDIVSEILARLPVRSLLRFRCVCKSWRALIADSHFVKKHLHSSYAERGFGDNNSRLLFLMNPPLSIDYEALKDLKEGGDGWFARRELHFPVKLAAYQRNRILGSCNGLICVECQAVGIVVWNPCTGEYKVLPNPPTDCHPSDFYGFGYDSTTDDYKIIRGRRSSEETLIHVFTLKTGSWRTIRDQDYAEFRGKGCLFNGALHWLVSTYPGSRIMSFGVAEEKFEETVPLLDDYHVFHGVLVYKDHLCVYQILDGIPAVLSVWLMEEYGAKDSWTQVIKFSFKKLRGEELKPLCILQNGEILMHRVMSDDPFAFNDPDPGVFDEDLDDLYYEQLMQDDPDVFDDDPGVFDEDPDELYYEQLMQDDPDVFDDDPGVSNEDLEELYYEQLMQDYNQHCMWNAESLLVLTNQKTSKAVFEVDLGFGAATFRQTLVSPVTGI</sequence>
<dbReference type="InterPro" id="IPR017451">
    <property type="entry name" value="F-box-assoc_interact_dom"/>
</dbReference>
<keyword evidence="3" id="KW-1185">Reference proteome</keyword>
<dbReference type="Gramene" id="PRQ53495">
    <property type="protein sequence ID" value="PRQ53495"/>
    <property type="gene ID" value="RchiOBHm_Chr2g0167131"/>
</dbReference>
<gene>
    <name evidence="2" type="ORF">RchiOBHm_Chr2g0167131</name>
</gene>
<dbReference type="InterPro" id="IPR013187">
    <property type="entry name" value="F-box-assoc_dom_typ3"/>
</dbReference>
<protein>
    <submittedName>
        <fullName evidence="2">Putative F-box domain-containing protein</fullName>
    </submittedName>
</protein>
<dbReference type="NCBIfam" id="TIGR01640">
    <property type="entry name" value="F_box_assoc_1"/>
    <property type="match status" value="1"/>
</dbReference>
<dbReference type="Proteomes" id="UP000238479">
    <property type="component" value="Chromosome 2"/>
</dbReference>
<dbReference type="PANTHER" id="PTHR31672:SF13">
    <property type="entry name" value="F-BOX PROTEIN CPR30-LIKE"/>
    <property type="match status" value="1"/>
</dbReference>
<evidence type="ECO:0000259" key="1">
    <source>
        <dbReference type="SMART" id="SM00256"/>
    </source>
</evidence>
<dbReference type="CDD" id="cd22157">
    <property type="entry name" value="F-box_AtFBW1-like"/>
    <property type="match status" value="1"/>
</dbReference>
<dbReference type="AlphaFoldDB" id="A0A2P6S4A1"/>
<dbReference type="EMBL" id="PDCK01000040">
    <property type="protein sequence ID" value="PRQ53495.1"/>
    <property type="molecule type" value="Genomic_DNA"/>
</dbReference>
<dbReference type="STRING" id="74649.A0A2P6S4A1"/>
<dbReference type="SUPFAM" id="SSF81383">
    <property type="entry name" value="F-box domain"/>
    <property type="match status" value="1"/>
</dbReference>
<dbReference type="InterPro" id="IPR050796">
    <property type="entry name" value="SCF_F-box_component"/>
</dbReference>
<dbReference type="OMA" id="WELKDSE"/>
<dbReference type="PANTHER" id="PTHR31672">
    <property type="entry name" value="BNACNNG10540D PROTEIN"/>
    <property type="match status" value="1"/>
</dbReference>
<comment type="caution">
    <text evidence="2">The sequence shown here is derived from an EMBL/GenBank/DDBJ whole genome shotgun (WGS) entry which is preliminary data.</text>
</comment>
<reference evidence="2 3" key="1">
    <citation type="journal article" date="2018" name="Nat. Genet.">
        <title>The Rosa genome provides new insights in the design of modern roses.</title>
        <authorList>
            <person name="Bendahmane M."/>
        </authorList>
    </citation>
    <scope>NUCLEOTIDE SEQUENCE [LARGE SCALE GENOMIC DNA]</scope>
    <source>
        <strain evidence="3">cv. Old Blush</strain>
    </source>
</reference>
<dbReference type="Pfam" id="PF00646">
    <property type="entry name" value="F-box"/>
    <property type="match status" value="1"/>
</dbReference>
<dbReference type="InterPro" id="IPR036047">
    <property type="entry name" value="F-box-like_dom_sf"/>
</dbReference>
<accession>A0A2P6S4A1</accession>
<evidence type="ECO:0000313" key="3">
    <source>
        <dbReference type="Proteomes" id="UP000238479"/>
    </source>
</evidence>
<dbReference type="InterPro" id="IPR001810">
    <property type="entry name" value="F-box_dom"/>
</dbReference>
<name>A0A2P6S4A1_ROSCH</name>
<feature type="domain" description="F-box" evidence="1">
    <location>
        <begin position="19"/>
        <end position="59"/>
    </location>
</feature>
<proteinExistence type="predicted"/>